<name>A0A1F4S3Q3_UNCSA</name>
<sequence length="168" mass="18987">MDYQKIKENQREARAEIAVIVSVVLPDGIKTHKQKDNVWVSNFESVVGLAMALRINLMQVMSVKLASVGKNEKMEIIYNYLTGTEFKQRVEAIVEAFTGMREDLDKEEQYFTRMWAKKRKQINKVIDNTYGMYGELEAIAGKALPQIKLLELATGEDVAEVVDGVAVA</sequence>
<dbReference type="InterPro" id="IPR019219">
    <property type="entry name" value="DUF2130"/>
</dbReference>
<organism evidence="1 2">
    <name type="scientific">candidate division WOR-1 bacterium RIFOXYB2_FULL_36_35</name>
    <dbReference type="NCBI Taxonomy" id="1802578"/>
    <lineage>
        <taxon>Bacteria</taxon>
        <taxon>Bacillati</taxon>
        <taxon>Saganbacteria</taxon>
    </lineage>
</organism>
<dbReference type="Pfam" id="PF09903">
    <property type="entry name" value="DUF2130"/>
    <property type="match status" value="1"/>
</dbReference>
<evidence type="ECO:0008006" key="3">
    <source>
        <dbReference type="Google" id="ProtNLM"/>
    </source>
</evidence>
<reference evidence="1 2" key="1">
    <citation type="journal article" date="2016" name="Nat. Commun.">
        <title>Thousands of microbial genomes shed light on interconnected biogeochemical processes in an aquifer system.</title>
        <authorList>
            <person name="Anantharaman K."/>
            <person name="Brown C.T."/>
            <person name="Hug L.A."/>
            <person name="Sharon I."/>
            <person name="Castelle C.J."/>
            <person name="Probst A.J."/>
            <person name="Thomas B.C."/>
            <person name="Singh A."/>
            <person name="Wilkins M.J."/>
            <person name="Karaoz U."/>
            <person name="Brodie E.L."/>
            <person name="Williams K.H."/>
            <person name="Hubbard S.S."/>
            <person name="Banfield J.F."/>
        </authorList>
    </citation>
    <scope>NUCLEOTIDE SEQUENCE [LARGE SCALE GENOMIC DNA]</scope>
</reference>
<protein>
    <recommendedName>
        <fullName evidence="3">DUF2130 domain-containing protein</fullName>
    </recommendedName>
</protein>
<gene>
    <name evidence="1" type="ORF">A2290_09195</name>
</gene>
<comment type="caution">
    <text evidence="1">The sequence shown here is derived from an EMBL/GenBank/DDBJ whole genome shotgun (WGS) entry which is preliminary data.</text>
</comment>
<evidence type="ECO:0000313" key="1">
    <source>
        <dbReference type="EMBL" id="OGC15066.1"/>
    </source>
</evidence>
<dbReference type="EMBL" id="MEUA01000026">
    <property type="protein sequence ID" value="OGC15066.1"/>
    <property type="molecule type" value="Genomic_DNA"/>
</dbReference>
<evidence type="ECO:0000313" key="2">
    <source>
        <dbReference type="Proteomes" id="UP000177905"/>
    </source>
</evidence>
<accession>A0A1F4S3Q3</accession>
<dbReference type="Proteomes" id="UP000177905">
    <property type="component" value="Unassembled WGS sequence"/>
</dbReference>
<dbReference type="AlphaFoldDB" id="A0A1F4S3Q3"/>
<proteinExistence type="predicted"/>